<keyword evidence="1" id="KW-0812">Transmembrane</keyword>
<protein>
    <submittedName>
        <fullName evidence="2">Uncharacterized protein</fullName>
    </submittedName>
</protein>
<keyword evidence="1" id="KW-1133">Transmembrane helix</keyword>
<dbReference type="EMBL" id="JQEC01000071">
    <property type="protein sequence ID" value="KGJ87812.1"/>
    <property type="molecule type" value="Genomic_DNA"/>
</dbReference>
<feature type="transmembrane region" description="Helical" evidence="1">
    <location>
        <begin position="185"/>
        <end position="210"/>
    </location>
</feature>
<feature type="transmembrane region" description="Helical" evidence="1">
    <location>
        <begin position="6"/>
        <end position="32"/>
    </location>
</feature>
<reference evidence="2 3" key="1">
    <citation type="submission" date="2014-08" db="EMBL/GenBank/DDBJ databases">
        <title>Genomic and Phenotypic Diversity of Colwellia psychrerythraea strains from Disparate Marine Basins.</title>
        <authorList>
            <person name="Techtmann S.M."/>
            <person name="Stelling S.C."/>
            <person name="Utturkar S.M."/>
            <person name="Alshibli N."/>
            <person name="Harris A."/>
            <person name="Brown S.D."/>
            <person name="Hazen T.C."/>
        </authorList>
    </citation>
    <scope>NUCLEOTIDE SEQUENCE [LARGE SCALE GENOMIC DNA]</scope>
    <source>
        <strain evidence="2 3">GAB14E</strain>
    </source>
</reference>
<dbReference type="AlphaFoldDB" id="A0A099KCP3"/>
<proteinExistence type="predicted"/>
<feature type="transmembrane region" description="Helical" evidence="1">
    <location>
        <begin position="53"/>
        <end position="72"/>
    </location>
</feature>
<dbReference type="Proteomes" id="UP000029868">
    <property type="component" value="Unassembled WGS sequence"/>
</dbReference>
<accession>A0A099KCP3</accession>
<dbReference type="RefSeq" id="WP_033084384.1">
    <property type="nucleotide sequence ID" value="NZ_JQEC01000071.1"/>
</dbReference>
<name>A0A099KCP3_COLPS</name>
<dbReference type="OrthoDB" id="6399777at2"/>
<organism evidence="2 3">
    <name type="scientific">Colwellia psychrerythraea</name>
    <name type="common">Vibrio psychroerythus</name>
    <dbReference type="NCBI Taxonomy" id="28229"/>
    <lineage>
        <taxon>Bacteria</taxon>
        <taxon>Pseudomonadati</taxon>
        <taxon>Pseudomonadota</taxon>
        <taxon>Gammaproteobacteria</taxon>
        <taxon>Alteromonadales</taxon>
        <taxon>Colwelliaceae</taxon>
        <taxon>Colwellia</taxon>
    </lineage>
</organism>
<gene>
    <name evidence="2" type="ORF">GAB14E_4490</name>
</gene>
<sequence>MGPLFQLIIVGIIYFLLASIIGLALMLIARLIMLLKKKTNILVNQLFWFPLKLAPYFLLAVIANVLVCEFVRDVDPPLTDYWTLPINDGLTMGAIDIPDKWYLWPTREGGEAIISNIVLVGISDKALYGSTESDEYFIYRFDSKIMVVNLSKDELEIEANKIEDSLPTLKNPSDLYYDNRDFGDLITFLLLLLYPLYRFYNVCNTFWVLVSKQNIEHLSTAT</sequence>
<evidence type="ECO:0000313" key="3">
    <source>
        <dbReference type="Proteomes" id="UP000029868"/>
    </source>
</evidence>
<comment type="caution">
    <text evidence="2">The sequence shown here is derived from an EMBL/GenBank/DDBJ whole genome shotgun (WGS) entry which is preliminary data.</text>
</comment>
<evidence type="ECO:0000256" key="1">
    <source>
        <dbReference type="SAM" id="Phobius"/>
    </source>
</evidence>
<keyword evidence="1" id="KW-0472">Membrane</keyword>
<dbReference type="PATRIC" id="fig|28229.3.peg.4470"/>
<evidence type="ECO:0000313" key="2">
    <source>
        <dbReference type="EMBL" id="KGJ87812.1"/>
    </source>
</evidence>